<feature type="region of interest" description="G1" evidence="7">
    <location>
        <begin position="18"/>
        <end position="25"/>
    </location>
</feature>
<dbReference type="GO" id="GO:0000028">
    <property type="term" value="P:ribosomal small subunit assembly"/>
    <property type="evidence" value="ECO:0007669"/>
    <property type="project" value="TreeGrafter"/>
</dbReference>
<feature type="region of interest" description="G3" evidence="7">
    <location>
        <begin position="65"/>
        <end position="68"/>
    </location>
</feature>
<dbReference type="PANTHER" id="PTHR42698:SF1">
    <property type="entry name" value="GTPASE ERA, MITOCHONDRIAL"/>
    <property type="match status" value="1"/>
</dbReference>
<comment type="subunit">
    <text evidence="6">Monomer.</text>
</comment>
<dbReference type="Pfam" id="PF07650">
    <property type="entry name" value="KH_2"/>
    <property type="match status" value="1"/>
</dbReference>
<keyword evidence="6" id="KW-0963">Cytoplasm</keyword>
<evidence type="ECO:0000259" key="9">
    <source>
        <dbReference type="PROSITE" id="PS50823"/>
    </source>
</evidence>
<dbReference type="PROSITE" id="PS50823">
    <property type="entry name" value="KH_TYPE_2"/>
    <property type="match status" value="1"/>
</dbReference>
<dbReference type="RefSeq" id="WP_077277903.1">
    <property type="nucleotide sequence ID" value="NZ_MVBK01000021.1"/>
</dbReference>
<keyword evidence="5 6" id="KW-0342">GTP-binding</keyword>
<comment type="subcellular location">
    <subcellularLocation>
        <location evidence="6">Cytoplasm</location>
    </subcellularLocation>
    <subcellularLocation>
        <location evidence="6">Cell membrane</location>
        <topology evidence="6">Peripheral membrane protein</topology>
    </subcellularLocation>
</comment>
<comment type="similarity">
    <text evidence="1 6 7 8">Belongs to the TRAFAC class TrmE-Era-EngA-EngB-Septin-like GTPase superfamily. Era GTPase family.</text>
</comment>
<dbReference type="InterPro" id="IPR005225">
    <property type="entry name" value="Small_GTP-bd"/>
</dbReference>
<evidence type="ECO:0000256" key="7">
    <source>
        <dbReference type="PROSITE-ProRule" id="PRU01050"/>
    </source>
</evidence>
<keyword evidence="6" id="KW-0699">rRNA-binding</keyword>
<dbReference type="PRINTS" id="PR00326">
    <property type="entry name" value="GTP1OBG"/>
</dbReference>
<feature type="binding site" evidence="6">
    <location>
        <begin position="18"/>
        <end position="25"/>
    </location>
    <ligand>
        <name>GTP</name>
        <dbReference type="ChEBI" id="CHEBI:37565"/>
    </ligand>
</feature>
<dbReference type="GO" id="GO:0070181">
    <property type="term" value="F:small ribosomal subunit rRNA binding"/>
    <property type="evidence" value="ECO:0007669"/>
    <property type="project" value="UniProtKB-UniRule"/>
</dbReference>
<keyword evidence="4 6" id="KW-0694">RNA-binding</keyword>
<feature type="region of interest" description="G5" evidence="7">
    <location>
        <begin position="157"/>
        <end position="159"/>
    </location>
</feature>
<dbReference type="Proteomes" id="UP000189462">
    <property type="component" value="Unassembled WGS sequence"/>
</dbReference>
<keyword evidence="12" id="KW-1185">Reference proteome</keyword>
<dbReference type="GO" id="GO:0003924">
    <property type="term" value="F:GTPase activity"/>
    <property type="evidence" value="ECO:0007669"/>
    <property type="project" value="UniProtKB-UniRule"/>
</dbReference>
<feature type="binding site" evidence="6">
    <location>
        <begin position="65"/>
        <end position="69"/>
    </location>
    <ligand>
        <name>GTP</name>
        <dbReference type="ChEBI" id="CHEBI:37565"/>
    </ligand>
</feature>
<feature type="domain" description="Era-type G" evidence="10">
    <location>
        <begin position="10"/>
        <end position="178"/>
    </location>
</feature>
<feature type="binding site" evidence="6">
    <location>
        <begin position="127"/>
        <end position="130"/>
    </location>
    <ligand>
        <name>GTP</name>
        <dbReference type="ChEBI" id="CHEBI:37565"/>
    </ligand>
</feature>
<evidence type="ECO:0000256" key="6">
    <source>
        <dbReference type="HAMAP-Rule" id="MF_00367"/>
    </source>
</evidence>
<evidence type="ECO:0000259" key="10">
    <source>
        <dbReference type="PROSITE" id="PS51713"/>
    </source>
</evidence>
<evidence type="ECO:0000256" key="3">
    <source>
        <dbReference type="ARBA" id="ARBA00022741"/>
    </source>
</evidence>
<evidence type="ECO:0000256" key="1">
    <source>
        <dbReference type="ARBA" id="ARBA00007921"/>
    </source>
</evidence>
<dbReference type="InterPro" id="IPR005662">
    <property type="entry name" value="GTPase_Era-like"/>
</dbReference>
<keyword evidence="6" id="KW-0690">Ribosome biogenesis</keyword>
<gene>
    <name evidence="6" type="primary">era</name>
    <name evidence="11" type="ORF">B1C78_04330</name>
</gene>
<dbReference type="GO" id="GO:0043024">
    <property type="term" value="F:ribosomal small subunit binding"/>
    <property type="evidence" value="ECO:0007669"/>
    <property type="project" value="TreeGrafter"/>
</dbReference>
<dbReference type="InterPro" id="IPR027417">
    <property type="entry name" value="P-loop_NTPase"/>
</dbReference>
<feature type="region of interest" description="G4" evidence="7">
    <location>
        <begin position="127"/>
        <end position="130"/>
    </location>
</feature>
<evidence type="ECO:0000256" key="8">
    <source>
        <dbReference type="RuleBase" id="RU003761"/>
    </source>
</evidence>
<dbReference type="InterPro" id="IPR015946">
    <property type="entry name" value="KH_dom-like_a/b"/>
</dbReference>
<dbReference type="CDD" id="cd22534">
    <property type="entry name" value="KH-II_Era"/>
    <property type="match status" value="1"/>
</dbReference>
<dbReference type="CDD" id="cd04163">
    <property type="entry name" value="Era"/>
    <property type="match status" value="1"/>
</dbReference>
<dbReference type="Pfam" id="PF01926">
    <property type="entry name" value="MMR_HSR1"/>
    <property type="match status" value="1"/>
</dbReference>
<dbReference type="EMBL" id="MVBK01000021">
    <property type="protein sequence ID" value="OOG27210.1"/>
    <property type="molecule type" value="Genomic_DNA"/>
</dbReference>
<evidence type="ECO:0000256" key="2">
    <source>
        <dbReference type="ARBA" id="ARBA00020484"/>
    </source>
</evidence>
<organism evidence="11 12">
    <name type="scientific">Thioalkalivibrio denitrificans</name>
    <dbReference type="NCBI Taxonomy" id="108003"/>
    <lineage>
        <taxon>Bacteria</taxon>
        <taxon>Pseudomonadati</taxon>
        <taxon>Pseudomonadota</taxon>
        <taxon>Gammaproteobacteria</taxon>
        <taxon>Chromatiales</taxon>
        <taxon>Ectothiorhodospiraceae</taxon>
        <taxon>Thioalkalivibrio</taxon>
    </lineage>
</organism>
<dbReference type="InterPro" id="IPR004044">
    <property type="entry name" value="KH_dom_type_2"/>
</dbReference>
<evidence type="ECO:0000313" key="11">
    <source>
        <dbReference type="EMBL" id="OOG27210.1"/>
    </source>
</evidence>
<accession>A0A1V3NQ85</accession>
<dbReference type="NCBIfam" id="NF000908">
    <property type="entry name" value="PRK00089.1"/>
    <property type="match status" value="1"/>
</dbReference>
<dbReference type="InterPro" id="IPR006073">
    <property type="entry name" value="GTP-bd"/>
</dbReference>
<dbReference type="GO" id="GO:0005829">
    <property type="term" value="C:cytosol"/>
    <property type="evidence" value="ECO:0007669"/>
    <property type="project" value="TreeGrafter"/>
</dbReference>
<dbReference type="HAMAP" id="MF_00367">
    <property type="entry name" value="GTPase_Era"/>
    <property type="match status" value="1"/>
</dbReference>
<protein>
    <recommendedName>
        <fullName evidence="2 6">GTPase Era</fullName>
    </recommendedName>
</protein>
<keyword evidence="6" id="KW-1003">Cell membrane</keyword>
<keyword evidence="3 6" id="KW-0547">Nucleotide-binding</keyword>
<dbReference type="GO" id="GO:0005886">
    <property type="term" value="C:plasma membrane"/>
    <property type="evidence" value="ECO:0007669"/>
    <property type="project" value="UniProtKB-SubCell"/>
</dbReference>
<dbReference type="InterPro" id="IPR030388">
    <property type="entry name" value="G_ERA_dom"/>
</dbReference>
<dbReference type="NCBIfam" id="TIGR00231">
    <property type="entry name" value="small_GTP"/>
    <property type="match status" value="1"/>
</dbReference>
<dbReference type="Gene3D" id="3.30.300.20">
    <property type="match status" value="1"/>
</dbReference>
<dbReference type="PANTHER" id="PTHR42698">
    <property type="entry name" value="GTPASE ERA"/>
    <property type="match status" value="1"/>
</dbReference>
<feature type="domain" description="KH type-2" evidence="9">
    <location>
        <begin position="201"/>
        <end position="285"/>
    </location>
</feature>
<sequence length="301" mass="33428">MTRESSPATRCGYVAIVGRPNTGKSTLLNALVGEKIAATARKPQTTRHRILGVVTQGTDQLILVDTPGIDTGSPKLLGRVLNESARAALADCDAVMFVVEAERWEPLDAQILEMLRSSGVPVVLVINKVDRMARKEALLPFIARLRELHHFSDVVPVSGLKAVNLDALLRVLVGFLPEGVHLFPEDEFTDRSQRFRVSEVIREQLLERLGQEVPYATAVEVEGWRDTARVTHIDAIIWVERDSQKAIVVGKGGHMIKSVGTAARHVIEEMLERKVMLRLRVKVREGWQTDVDAIRRMGIDG</sequence>
<evidence type="ECO:0000256" key="4">
    <source>
        <dbReference type="ARBA" id="ARBA00022884"/>
    </source>
</evidence>
<comment type="function">
    <text evidence="6">An essential GTPase that binds both GDP and GTP, with rapid nucleotide exchange. Plays a role in 16S rRNA processing and 30S ribosomal subunit biogenesis and possibly also in cell cycle regulation and energy metabolism.</text>
</comment>
<dbReference type="NCBIfam" id="TIGR00436">
    <property type="entry name" value="era"/>
    <property type="match status" value="1"/>
</dbReference>
<keyword evidence="6" id="KW-0472">Membrane</keyword>
<dbReference type="GO" id="GO:0005525">
    <property type="term" value="F:GTP binding"/>
    <property type="evidence" value="ECO:0007669"/>
    <property type="project" value="UniProtKB-UniRule"/>
</dbReference>
<dbReference type="AlphaFoldDB" id="A0A1V3NQ85"/>
<proteinExistence type="inferred from homology"/>
<dbReference type="Gene3D" id="3.40.50.300">
    <property type="entry name" value="P-loop containing nucleotide triphosphate hydrolases"/>
    <property type="match status" value="1"/>
</dbReference>
<name>A0A1V3NQ85_9GAMM</name>
<dbReference type="PROSITE" id="PS51713">
    <property type="entry name" value="G_ERA"/>
    <property type="match status" value="1"/>
</dbReference>
<dbReference type="OrthoDB" id="9805918at2"/>
<dbReference type="SUPFAM" id="SSF52540">
    <property type="entry name" value="P-loop containing nucleoside triphosphate hydrolases"/>
    <property type="match status" value="1"/>
</dbReference>
<dbReference type="InterPro" id="IPR009019">
    <property type="entry name" value="KH_sf_prok-type"/>
</dbReference>
<feature type="region of interest" description="G2" evidence="7">
    <location>
        <begin position="44"/>
        <end position="48"/>
    </location>
</feature>
<evidence type="ECO:0000313" key="12">
    <source>
        <dbReference type="Proteomes" id="UP000189462"/>
    </source>
</evidence>
<reference evidence="11 12" key="1">
    <citation type="submission" date="2017-02" db="EMBL/GenBank/DDBJ databases">
        <title>Genomic diversity within the haloalkaliphilic genus Thioalkalivibrio.</title>
        <authorList>
            <person name="Ahn A.-C."/>
            <person name="Meier-Kolthoff J."/>
            <person name="Overmars L."/>
            <person name="Richter M."/>
            <person name="Woyke T."/>
            <person name="Sorokin D.Y."/>
            <person name="Muyzer G."/>
        </authorList>
    </citation>
    <scope>NUCLEOTIDE SEQUENCE [LARGE SCALE GENOMIC DNA]</scope>
    <source>
        <strain evidence="11 12">ALJD</strain>
    </source>
</reference>
<evidence type="ECO:0000256" key="5">
    <source>
        <dbReference type="ARBA" id="ARBA00023134"/>
    </source>
</evidence>
<comment type="caution">
    <text evidence="11">The sequence shown here is derived from an EMBL/GenBank/DDBJ whole genome shotgun (WGS) entry which is preliminary data.</text>
</comment>
<dbReference type="STRING" id="108003.B1C78_04330"/>
<dbReference type="SUPFAM" id="SSF54814">
    <property type="entry name" value="Prokaryotic type KH domain (KH-domain type II)"/>
    <property type="match status" value="1"/>
</dbReference>